<gene>
    <name evidence="2" type="ORF">SAMN03080610_02839</name>
</gene>
<evidence type="ECO:0000313" key="2">
    <source>
        <dbReference type="EMBL" id="SCZ41945.1"/>
    </source>
</evidence>
<proteinExistence type="predicted"/>
<dbReference type="OrthoDB" id="7630100at2"/>
<evidence type="ECO:0000256" key="1">
    <source>
        <dbReference type="SAM" id="SignalP"/>
    </source>
</evidence>
<evidence type="ECO:0000313" key="3">
    <source>
        <dbReference type="Proteomes" id="UP000199347"/>
    </source>
</evidence>
<name>A0A1G5NX77_AFIMA</name>
<dbReference type="Pfam" id="PF11306">
    <property type="entry name" value="DUF3108"/>
    <property type="match status" value="1"/>
</dbReference>
<dbReference type="EMBL" id="FMVW01000007">
    <property type="protein sequence ID" value="SCZ41945.1"/>
    <property type="molecule type" value="Genomic_DNA"/>
</dbReference>
<reference evidence="2 3" key="1">
    <citation type="submission" date="2016-10" db="EMBL/GenBank/DDBJ databases">
        <authorList>
            <person name="de Groot N.N."/>
        </authorList>
    </citation>
    <scope>NUCLEOTIDE SEQUENCE [LARGE SCALE GENOMIC DNA]</scope>
    <source>
        <strain evidence="2 3">DSM 2698</strain>
    </source>
</reference>
<feature type="signal peptide" evidence="1">
    <location>
        <begin position="1"/>
        <end position="33"/>
    </location>
</feature>
<dbReference type="InterPro" id="IPR021457">
    <property type="entry name" value="DUF3108"/>
</dbReference>
<keyword evidence="1" id="KW-0732">Signal</keyword>
<sequence>MRHPHTRSAFFLPMFAALIMLEGAALSAPPAAAATLTVRYGASLMGVPVGKVKASLSVDKGSYHAEGYAKATGFSRLFSDARVNVEATGTLANTAEAQSYHRHWVEDGEAEDLSLSFAKGRVSDLRFEADKPPKEYADRVPVRPEHKTGVIDPLSALVMPIAGRRGKDLCEERKPVFENNKRFDITMRYARTERYNGGRKSYSGPAVVCAVRYIPIAGHRAHKKSERFMAANKDMEVWLAPIDTAGLVIPVKMRVRTEIGVLTATADRLTVR</sequence>
<dbReference type="RefSeq" id="WP_092814544.1">
    <property type="nucleotide sequence ID" value="NZ_FMVW01000007.1"/>
</dbReference>
<dbReference type="STRING" id="1120955.SAMN03080610_02839"/>
<keyword evidence="3" id="KW-1185">Reference proteome</keyword>
<protein>
    <recommendedName>
        <fullName evidence="4">DUF3108 domain-containing protein</fullName>
    </recommendedName>
</protein>
<dbReference type="Proteomes" id="UP000199347">
    <property type="component" value="Unassembled WGS sequence"/>
</dbReference>
<accession>A0A1G5NX77</accession>
<feature type="chain" id="PRO_5011545488" description="DUF3108 domain-containing protein" evidence="1">
    <location>
        <begin position="34"/>
        <end position="272"/>
    </location>
</feature>
<organism evidence="2 3">
    <name type="scientific">Afifella marina DSM 2698</name>
    <dbReference type="NCBI Taxonomy" id="1120955"/>
    <lineage>
        <taxon>Bacteria</taxon>
        <taxon>Pseudomonadati</taxon>
        <taxon>Pseudomonadota</taxon>
        <taxon>Alphaproteobacteria</taxon>
        <taxon>Hyphomicrobiales</taxon>
        <taxon>Afifellaceae</taxon>
        <taxon>Afifella</taxon>
    </lineage>
</organism>
<evidence type="ECO:0008006" key="4">
    <source>
        <dbReference type="Google" id="ProtNLM"/>
    </source>
</evidence>
<dbReference type="AlphaFoldDB" id="A0A1G5NX77"/>